<dbReference type="InterPro" id="IPR003010">
    <property type="entry name" value="C-N_Hydrolase"/>
</dbReference>
<dbReference type="Gene3D" id="3.60.110.10">
    <property type="entry name" value="Carbon-nitrogen hydrolase"/>
    <property type="match status" value="1"/>
</dbReference>
<keyword evidence="8 9" id="KW-0012">Acyltransferase</keyword>
<evidence type="ECO:0000313" key="11">
    <source>
        <dbReference type="EMBL" id="RXN84376.1"/>
    </source>
</evidence>
<dbReference type="UniPathway" id="UPA00666"/>
<dbReference type="OrthoDB" id="9804277at2"/>
<evidence type="ECO:0000256" key="7">
    <source>
        <dbReference type="ARBA" id="ARBA00023136"/>
    </source>
</evidence>
<name>A0A4Q1HDK2_9BURK</name>
<proteinExistence type="inferred from homology"/>
<dbReference type="InterPro" id="IPR045378">
    <property type="entry name" value="LNT_N"/>
</dbReference>
<comment type="catalytic activity">
    <reaction evidence="9">
        <text>N-terminal S-1,2-diacyl-sn-glyceryl-L-cysteinyl-[lipoprotein] + a glycerophospholipid = N-acyl-S-1,2-diacyl-sn-glyceryl-L-cysteinyl-[lipoprotein] + a 2-acyl-sn-glycero-3-phospholipid + H(+)</text>
        <dbReference type="Rhea" id="RHEA:48228"/>
        <dbReference type="Rhea" id="RHEA-COMP:14681"/>
        <dbReference type="Rhea" id="RHEA-COMP:14684"/>
        <dbReference type="ChEBI" id="CHEBI:15378"/>
        <dbReference type="ChEBI" id="CHEBI:136912"/>
        <dbReference type="ChEBI" id="CHEBI:140656"/>
        <dbReference type="ChEBI" id="CHEBI:140657"/>
        <dbReference type="ChEBI" id="CHEBI:140660"/>
        <dbReference type="EC" id="2.3.1.269"/>
    </reaction>
</comment>
<comment type="function">
    <text evidence="9">Catalyzes the phospholipid dependent N-acylation of the N-terminal cysteine of apolipoprotein, the last step in lipoprotein maturation.</text>
</comment>
<dbReference type="RefSeq" id="WP_129153184.1">
    <property type="nucleotide sequence ID" value="NZ_JBHSDO010000018.1"/>
</dbReference>
<dbReference type="CDD" id="cd07571">
    <property type="entry name" value="ALP_N-acyl_transferase"/>
    <property type="match status" value="1"/>
</dbReference>
<feature type="transmembrane region" description="Helical" evidence="9">
    <location>
        <begin position="211"/>
        <end position="233"/>
    </location>
</feature>
<keyword evidence="6 9" id="KW-1133">Transmembrane helix</keyword>
<dbReference type="HAMAP" id="MF_01148">
    <property type="entry name" value="Lnt"/>
    <property type="match status" value="1"/>
</dbReference>
<protein>
    <recommendedName>
        <fullName evidence="9">Apolipoprotein N-acyltransferase</fullName>
        <shortName evidence="9">ALP N-acyltransferase</shortName>
        <ecNumber evidence="9">2.3.1.269</ecNumber>
    </recommendedName>
</protein>
<dbReference type="NCBIfam" id="TIGR00546">
    <property type="entry name" value="lnt"/>
    <property type="match status" value="1"/>
</dbReference>
<accession>A0A4Q1HDK2</accession>
<sequence length="544" mass="58603">MTSAVRYPRMMRAAAVLAAGAVQALSFAPGPLPDAVLAPVQVLALAVLAWHVLTAPGPRRAFWFGWLFDTACYTVGLYWLFISMHRYGDLAAPLAAAGVFLLSAFLALFPAAACALARWLAPLPPGGGGWRARLRAALAFGVAWGALEWVRGNLWTGFPWLNIGYAHVDSPLAGWAPVLGLYGIVLIAAFAAAALAMLWQPRQDATRDARLAVPAVLAVLLALGGWALGLRTWSQPMGAPLQVRLIQGNVGQSEKFDPALMEQGLVQHMNQASMPPAAGTPAPRLIVLPETVLPVFQDQLPPQVWDIWKRIAAERQADVIMGVPLHRVVNGKDRWTNSAIGFDANSSVEAMRSGEISTRYDKQHLVPWGEFVPPGFRWFVDLLNIPLGDFDNGARWQAPFPVADQRIALNICYEDLFGEELLPAIRPGPNGEAGASILLNISNLGWFGDSWALRQHLQIGRMRTLETARPMLAATNTGMTVAIDPQGRVGAALPPMTRAELATQVQGMSGLTPYVRAGNLPAEVLIAIGLGALAGVRLRARQRG</sequence>
<evidence type="ECO:0000313" key="12">
    <source>
        <dbReference type="Proteomes" id="UP000290849"/>
    </source>
</evidence>
<comment type="caution">
    <text evidence="11">The sequence shown here is derived from an EMBL/GenBank/DDBJ whole genome shotgun (WGS) entry which is preliminary data.</text>
</comment>
<feature type="transmembrane region" description="Helical" evidence="9">
    <location>
        <begin position="36"/>
        <end position="54"/>
    </location>
</feature>
<keyword evidence="3 9" id="KW-1003">Cell membrane</keyword>
<dbReference type="EC" id="2.3.1.269" evidence="9"/>
<dbReference type="GO" id="GO:0016410">
    <property type="term" value="F:N-acyltransferase activity"/>
    <property type="evidence" value="ECO:0007669"/>
    <property type="project" value="UniProtKB-UniRule"/>
</dbReference>
<dbReference type="InterPro" id="IPR004563">
    <property type="entry name" value="Apolipo_AcylTrfase"/>
</dbReference>
<reference evidence="11 12" key="1">
    <citation type="journal article" date="2017" name="Int. J. Syst. Evol. Microbiol.">
        <title>Achromobacter aloeverae sp. nov., isolated from the root of Aloe vera (L.) Burm.f.</title>
        <authorList>
            <person name="Kuncharoen N."/>
            <person name="Muramatsu Y."/>
            <person name="Shibata C."/>
            <person name="Kamakura Y."/>
            <person name="Nakagawa Y."/>
            <person name="Tanasupawat S."/>
        </authorList>
    </citation>
    <scope>NUCLEOTIDE SEQUENCE [LARGE SCALE GENOMIC DNA]</scope>
    <source>
        <strain evidence="11 12">AVA-1</strain>
    </source>
</reference>
<comment type="similarity">
    <text evidence="2 9">Belongs to the CN hydrolase family. Apolipoprotein N-acyltransferase subfamily.</text>
</comment>
<feature type="transmembrane region" description="Helical" evidence="9">
    <location>
        <begin position="94"/>
        <end position="120"/>
    </location>
</feature>
<comment type="subcellular location">
    <subcellularLocation>
        <location evidence="1 9">Cell membrane</location>
        <topology evidence="1 9">Multi-pass membrane protein</topology>
    </subcellularLocation>
</comment>
<dbReference type="PROSITE" id="PS50263">
    <property type="entry name" value="CN_HYDROLASE"/>
    <property type="match status" value="1"/>
</dbReference>
<dbReference type="InterPro" id="IPR036526">
    <property type="entry name" value="C-N_Hydrolase_sf"/>
</dbReference>
<dbReference type="GO" id="GO:0042158">
    <property type="term" value="P:lipoprotein biosynthetic process"/>
    <property type="evidence" value="ECO:0007669"/>
    <property type="project" value="UniProtKB-UniRule"/>
</dbReference>
<organism evidence="11 12">
    <name type="scientific">Achromobacter aloeverae</name>
    <dbReference type="NCBI Taxonomy" id="1750518"/>
    <lineage>
        <taxon>Bacteria</taxon>
        <taxon>Pseudomonadati</taxon>
        <taxon>Pseudomonadota</taxon>
        <taxon>Betaproteobacteria</taxon>
        <taxon>Burkholderiales</taxon>
        <taxon>Alcaligenaceae</taxon>
        <taxon>Achromobacter</taxon>
    </lineage>
</organism>
<dbReference type="Pfam" id="PF20154">
    <property type="entry name" value="LNT_N"/>
    <property type="match status" value="1"/>
</dbReference>
<feature type="transmembrane region" description="Helical" evidence="9">
    <location>
        <begin position="61"/>
        <end position="82"/>
    </location>
</feature>
<evidence type="ECO:0000256" key="1">
    <source>
        <dbReference type="ARBA" id="ARBA00004651"/>
    </source>
</evidence>
<keyword evidence="4 9" id="KW-0808">Transferase</keyword>
<dbReference type="EMBL" id="PYAL01000008">
    <property type="protein sequence ID" value="RXN84376.1"/>
    <property type="molecule type" value="Genomic_DNA"/>
</dbReference>
<evidence type="ECO:0000256" key="3">
    <source>
        <dbReference type="ARBA" id="ARBA00022475"/>
    </source>
</evidence>
<evidence type="ECO:0000256" key="6">
    <source>
        <dbReference type="ARBA" id="ARBA00022989"/>
    </source>
</evidence>
<gene>
    <name evidence="9" type="primary">lnt</name>
    <name evidence="11" type="ORF">C7R54_23555</name>
</gene>
<dbReference type="PANTHER" id="PTHR38686">
    <property type="entry name" value="APOLIPOPROTEIN N-ACYLTRANSFERASE"/>
    <property type="match status" value="1"/>
</dbReference>
<dbReference type="SUPFAM" id="SSF56317">
    <property type="entry name" value="Carbon-nitrogen hydrolase"/>
    <property type="match status" value="1"/>
</dbReference>
<evidence type="ECO:0000256" key="8">
    <source>
        <dbReference type="ARBA" id="ARBA00023315"/>
    </source>
</evidence>
<evidence type="ECO:0000256" key="4">
    <source>
        <dbReference type="ARBA" id="ARBA00022679"/>
    </source>
</evidence>
<evidence type="ECO:0000259" key="10">
    <source>
        <dbReference type="PROSITE" id="PS50263"/>
    </source>
</evidence>
<dbReference type="PANTHER" id="PTHR38686:SF1">
    <property type="entry name" value="APOLIPOPROTEIN N-ACYLTRANSFERASE"/>
    <property type="match status" value="1"/>
</dbReference>
<dbReference type="GO" id="GO:0005886">
    <property type="term" value="C:plasma membrane"/>
    <property type="evidence" value="ECO:0007669"/>
    <property type="project" value="UniProtKB-SubCell"/>
</dbReference>
<dbReference type="Pfam" id="PF00795">
    <property type="entry name" value="CN_hydrolase"/>
    <property type="match status" value="1"/>
</dbReference>
<keyword evidence="12" id="KW-1185">Reference proteome</keyword>
<evidence type="ECO:0000256" key="9">
    <source>
        <dbReference type="HAMAP-Rule" id="MF_01148"/>
    </source>
</evidence>
<comment type="pathway">
    <text evidence="9">Protein modification; lipoprotein biosynthesis (N-acyl transfer).</text>
</comment>
<feature type="transmembrane region" description="Helical" evidence="9">
    <location>
        <begin position="172"/>
        <end position="199"/>
    </location>
</feature>
<feature type="transmembrane region" description="Helical" evidence="9">
    <location>
        <begin position="132"/>
        <end position="152"/>
    </location>
</feature>
<evidence type="ECO:0000256" key="2">
    <source>
        <dbReference type="ARBA" id="ARBA00010065"/>
    </source>
</evidence>
<dbReference type="AlphaFoldDB" id="A0A4Q1HDK2"/>
<keyword evidence="5 9" id="KW-0812">Transmembrane</keyword>
<keyword evidence="11" id="KW-0449">Lipoprotein</keyword>
<evidence type="ECO:0000256" key="5">
    <source>
        <dbReference type="ARBA" id="ARBA00022692"/>
    </source>
</evidence>
<feature type="domain" description="CN hydrolase" evidence="10">
    <location>
        <begin position="246"/>
        <end position="507"/>
    </location>
</feature>
<keyword evidence="7 9" id="KW-0472">Membrane</keyword>
<dbReference type="Proteomes" id="UP000290849">
    <property type="component" value="Unassembled WGS sequence"/>
</dbReference>